<accession>A0A9N9D348</accession>
<comment type="caution">
    <text evidence="1">The sequence shown here is derived from an EMBL/GenBank/DDBJ whole genome shotgun (WGS) entry which is preliminary data.</text>
</comment>
<evidence type="ECO:0000313" key="1">
    <source>
        <dbReference type="EMBL" id="CAG8623480.1"/>
    </source>
</evidence>
<sequence length="42" mass="4876">SDIELEKELGRESEIELEKELGREIEIESSLKLVSIRDFLSL</sequence>
<name>A0A9N9D348_9GLOM</name>
<organism evidence="1 2">
    <name type="scientific">Racocetra fulgida</name>
    <dbReference type="NCBI Taxonomy" id="60492"/>
    <lineage>
        <taxon>Eukaryota</taxon>
        <taxon>Fungi</taxon>
        <taxon>Fungi incertae sedis</taxon>
        <taxon>Mucoromycota</taxon>
        <taxon>Glomeromycotina</taxon>
        <taxon>Glomeromycetes</taxon>
        <taxon>Diversisporales</taxon>
        <taxon>Gigasporaceae</taxon>
        <taxon>Racocetra</taxon>
    </lineage>
</organism>
<keyword evidence="2" id="KW-1185">Reference proteome</keyword>
<evidence type="ECO:0000313" key="2">
    <source>
        <dbReference type="Proteomes" id="UP000789396"/>
    </source>
</evidence>
<gene>
    <name evidence="1" type="ORF">RFULGI_LOCUS7444</name>
</gene>
<feature type="non-terminal residue" evidence="1">
    <location>
        <position position="1"/>
    </location>
</feature>
<dbReference type="Proteomes" id="UP000789396">
    <property type="component" value="Unassembled WGS sequence"/>
</dbReference>
<dbReference type="AlphaFoldDB" id="A0A9N9D348"/>
<reference evidence="1" key="1">
    <citation type="submission" date="2021-06" db="EMBL/GenBank/DDBJ databases">
        <authorList>
            <person name="Kallberg Y."/>
            <person name="Tangrot J."/>
            <person name="Rosling A."/>
        </authorList>
    </citation>
    <scope>NUCLEOTIDE SEQUENCE</scope>
    <source>
        <strain evidence="1">IN212</strain>
    </source>
</reference>
<protein>
    <submittedName>
        <fullName evidence="1">7977_t:CDS:1</fullName>
    </submittedName>
</protein>
<proteinExistence type="predicted"/>
<dbReference type="EMBL" id="CAJVPZ010010802">
    <property type="protein sequence ID" value="CAG8623480.1"/>
    <property type="molecule type" value="Genomic_DNA"/>
</dbReference>